<organism evidence="3 4">
    <name type="scientific">Pristionchus entomophagus</name>
    <dbReference type="NCBI Taxonomy" id="358040"/>
    <lineage>
        <taxon>Eukaryota</taxon>
        <taxon>Metazoa</taxon>
        <taxon>Ecdysozoa</taxon>
        <taxon>Nematoda</taxon>
        <taxon>Chromadorea</taxon>
        <taxon>Rhabditida</taxon>
        <taxon>Rhabditina</taxon>
        <taxon>Diplogasteromorpha</taxon>
        <taxon>Diplogasteroidea</taxon>
        <taxon>Neodiplogasteridae</taxon>
        <taxon>Pristionchus</taxon>
    </lineage>
</organism>
<feature type="non-terminal residue" evidence="3">
    <location>
        <position position="1"/>
    </location>
</feature>
<dbReference type="GO" id="GO:0004185">
    <property type="term" value="F:serine-type carboxypeptidase activity"/>
    <property type="evidence" value="ECO:0007669"/>
    <property type="project" value="UniProtKB-UniRule"/>
</dbReference>
<evidence type="ECO:0000256" key="1">
    <source>
        <dbReference type="ARBA" id="ARBA00009431"/>
    </source>
</evidence>
<sequence length="1391" mass="156985">DLARGSGFAKRFANENVIIDMLTVKGAGHYVPTDRPGPAMQMFVNFLYGFSDYSHPIDISIAPAPLLPEYQPEEAKALSRKEADRIYDLPGVTFEANFGQYSGYLNGVKGNYIKYWFVESQRSVKHDPLVLWLTGGPGCSGFSAFLTENGPFHPNRDGETLYENVFAWNKVSNMLFVESPRNVGFSFQNYTENPDKEYDDDRSAKDLYFALKDFLDVFPEYKGRPFFITGESYGGVYVPSTASYLVDRITDGEFPDLNFKGIAIGNGQLSGLLQVNAALQMQYFHGVYGKAEHDALQACCTKDSHPGDPEYFEFCDFTPYIYLDRQGNVLPKDPSSTCGNLVSYYGQQIVFEGMQDTYNLYQSCYEPGQAGNARPNLKRPVYSNPKFVDQALLVSHESSDSQDGFLCWMDGATETYLNLPEVQAALHVRSDVENGTIPWTSCSVDIEMNYFWQHNDTTVFFDNIIKKNYPLRVLIYNGDVDSACNFLADQWFVRREPRHKAQSVTRTGEKAVEGAGHFVPTDRPGPALQMISAFFDDVSYDFPIAANVDLAPLKDSYATEEKIGQRDGGLQKPAAAENVIRAKRETPDRPAPPTNTCDKVKDAVTALPGLTFEFKTKQYSGFLNPSKGNYLHYWLIEHDTDPDSKPLILWLNGGPGCSSLNGLMQELGPFLNNRDGETLYENVFSWHKIANILFLETPRDVGYSYRANDGEEATAELYNDDLTAQDNVDALVQFFACHDKYKNKPFFLMGESYGGVYVPTFSDLLMQGIVSGKYQGIDFQGIAIGNGIMSAIHQINSAVSLTYFRGIHGKEDYDKLARCATDAEGPMTYYDWTKYIYVDDKGNANIKDTNTSSLEYYCGAEVVRQGFMDVWESGNDVYNTYQDCYVRNPLPNIPGKSASSGYQREESRRTKRDAVNRPVNYDPFIDEAKRMNYYSTDAAAGYYCYDGMTPYLNRQDVRAALNIPTWVTQKWESCNDDMNEKKYVQQHNNTMDVFKSILDTVANSNRKFRMLIYNGDADMACQFLGDQWFTEELAADMDMETTKNFTQWNYTQLNPDSVEVGGYTKTFSYKDGKVIVDLLTIKGAGHLVPIDRPGPALQVINNFVHHNGEWDYGLYNDIKIDRKPLLDKFYGDNSDPYNRRQKDMLREQLPGVTWTPNFNQHAGYLQAEKNKLFYWLMEAQNATANTPLALWLNGGPGCSSLGGLILENGPYRPNPDGRTVYENVYAWNKEAHMLYIDSPRNVGFSFGEDKTDKVYSDTKTIEDLYKALEDFFVAYPNFAKKEFYVTGESYGGIYVPTLTAYLVDRIKEGTSKINLKGMVVGNGEVSQIMAMRSDPALNYFHGLLGKAEYDRLADCCPGANDANTDVKGKLYCHYDDYFVSVFSGEAKPDVS</sequence>
<dbReference type="EC" id="3.4.16.-" evidence="2"/>
<dbReference type="Pfam" id="PF00450">
    <property type="entry name" value="Peptidase_S10"/>
    <property type="match status" value="4"/>
</dbReference>
<feature type="non-terminal residue" evidence="3">
    <location>
        <position position="1391"/>
    </location>
</feature>
<evidence type="ECO:0000313" key="3">
    <source>
        <dbReference type="EMBL" id="GMT03356.1"/>
    </source>
</evidence>
<protein>
    <recommendedName>
        <fullName evidence="2">Carboxypeptidase</fullName>
        <ecNumber evidence="2">3.4.16.-</ecNumber>
    </recommendedName>
</protein>
<dbReference type="Gene3D" id="3.40.50.1820">
    <property type="entry name" value="alpha/beta hydrolase"/>
    <property type="match status" value="4"/>
</dbReference>
<proteinExistence type="inferred from homology"/>
<dbReference type="InterPro" id="IPR018202">
    <property type="entry name" value="Ser_caboxypep_ser_AS"/>
</dbReference>
<dbReference type="EMBL" id="BTSX01000006">
    <property type="protein sequence ID" value="GMT03356.1"/>
    <property type="molecule type" value="Genomic_DNA"/>
</dbReference>
<dbReference type="InterPro" id="IPR001563">
    <property type="entry name" value="Peptidase_S10"/>
</dbReference>
<dbReference type="InterPro" id="IPR029058">
    <property type="entry name" value="AB_hydrolase_fold"/>
</dbReference>
<dbReference type="InterPro" id="IPR033124">
    <property type="entry name" value="Ser_caboxypep_his_AS"/>
</dbReference>
<keyword evidence="4" id="KW-1185">Reference proteome</keyword>
<dbReference type="GO" id="GO:0006508">
    <property type="term" value="P:proteolysis"/>
    <property type="evidence" value="ECO:0007669"/>
    <property type="project" value="UniProtKB-KW"/>
</dbReference>
<reference evidence="3" key="1">
    <citation type="submission" date="2023-10" db="EMBL/GenBank/DDBJ databases">
        <title>Genome assembly of Pristionchus species.</title>
        <authorList>
            <person name="Yoshida K."/>
            <person name="Sommer R.J."/>
        </authorList>
    </citation>
    <scope>NUCLEOTIDE SEQUENCE</scope>
    <source>
        <strain evidence="3">RS0144</strain>
    </source>
</reference>
<dbReference type="PROSITE" id="PS00560">
    <property type="entry name" value="CARBOXYPEPT_SER_HIS"/>
    <property type="match status" value="2"/>
</dbReference>
<evidence type="ECO:0000256" key="2">
    <source>
        <dbReference type="RuleBase" id="RU361156"/>
    </source>
</evidence>
<dbReference type="PANTHER" id="PTHR11802">
    <property type="entry name" value="SERINE PROTEASE FAMILY S10 SERINE CARBOXYPEPTIDASE"/>
    <property type="match status" value="1"/>
</dbReference>
<comment type="caution">
    <text evidence="3">The sequence shown here is derived from an EMBL/GenBank/DDBJ whole genome shotgun (WGS) entry which is preliminary data.</text>
</comment>
<dbReference type="FunFam" id="3.40.50.1820:FF:000222">
    <property type="entry name" value="Carboxypeptidase"/>
    <property type="match status" value="2"/>
</dbReference>
<dbReference type="Gene3D" id="3.40.50.11320">
    <property type="match status" value="1"/>
</dbReference>
<dbReference type="PROSITE" id="PS00131">
    <property type="entry name" value="CARBOXYPEPT_SER_SER"/>
    <property type="match status" value="3"/>
</dbReference>
<accession>A0AAV5U8Z2</accession>
<dbReference type="PANTHER" id="PTHR11802:SF480">
    <property type="entry name" value="CARBOXYPEPTIDASE"/>
    <property type="match status" value="1"/>
</dbReference>
<name>A0AAV5U8Z2_9BILA</name>
<dbReference type="SUPFAM" id="SSF53474">
    <property type="entry name" value="alpha/beta-Hydrolases"/>
    <property type="match status" value="3"/>
</dbReference>
<keyword evidence="2" id="KW-0378">Hydrolase</keyword>
<dbReference type="Proteomes" id="UP001432027">
    <property type="component" value="Unassembled WGS sequence"/>
</dbReference>
<dbReference type="PRINTS" id="PR00724">
    <property type="entry name" value="CRBOXYPTASEC"/>
</dbReference>
<keyword evidence="2" id="KW-0121">Carboxypeptidase</keyword>
<evidence type="ECO:0000313" key="4">
    <source>
        <dbReference type="Proteomes" id="UP001432027"/>
    </source>
</evidence>
<keyword evidence="2" id="KW-0645">Protease</keyword>
<gene>
    <name evidence="3" type="ORF">PENTCL1PPCAC_25530</name>
</gene>
<comment type="similarity">
    <text evidence="1 2">Belongs to the peptidase S10 family.</text>
</comment>